<keyword evidence="3" id="KW-1185">Reference proteome</keyword>
<keyword evidence="1" id="KW-1133">Transmembrane helix</keyword>
<feature type="transmembrane region" description="Helical" evidence="1">
    <location>
        <begin position="38"/>
        <end position="60"/>
    </location>
</feature>
<sequence length="67" mass="7734">MSSLDKMWISFGSMGFMFIAMLLMLFVHSKVTNKWVAWPIRIVAWVCLILGFISMLYIIFNPTRGTA</sequence>
<keyword evidence="1" id="KW-0472">Membrane</keyword>
<proteinExistence type="predicted"/>
<evidence type="ECO:0008006" key="4">
    <source>
        <dbReference type="Google" id="ProtNLM"/>
    </source>
</evidence>
<dbReference type="RefSeq" id="WP_094941758.1">
    <property type="nucleotide sequence ID" value="NZ_NOKQ01000134.1"/>
</dbReference>
<evidence type="ECO:0000313" key="2">
    <source>
        <dbReference type="EMBL" id="OZS79377.1"/>
    </source>
</evidence>
<dbReference type="Pfam" id="PF10966">
    <property type="entry name" value="DUF2768"/>
    <property type="match status" value="1"/>
</dbReference>
<dbReference type="AlphaFoldDB" id="A0A264W8M4"/>
<comment type="caution">
    <text evidence="2">The sequence shown here is derived from an EMBL/GenBank/DDBJ whole genome shotgun (WGS) entry which is preliminary data.</text>
</comment>
<gene>
    <name evidence="2" type="ORF">CF394_02855</name>
</gene>
<dbReference type="InterPro" id="IPR020076">
    <property type="entry name" value="DUF2768"/>
</dbReference>
<name>A0A264W8M4_9BACL</name>
<protein>
    <recommendedName>
        <fullName evidence="4">DUF2768 domain-containing protein</fullName>
    </recommendedName>
</protein>
<evidence type="ECO:0000256" key="1">
    <source>
        <dbReference type="SAM" id="Phobius"/>
    </source>
</evidence>
<dbReference type="OrthoDB" id="2476435at2"/>
<accession>A0A264W8M4</accession>
<organism evidence="2 3">
    <name type="scientific">Tetzosporium hominis</name>
    <dbReference type="NCBI Taxonomy" id="2020506"/>
    <lineage>
        <taxon>Bacteria</taxon>
        <taxon>Bacillati</taxon>
        <taxon>Bacillota</taxon>
        <taxon>Bacilli</taxon>
        <taxon>Bacillales</taxon>
        <taxon>Caryophanaceae</taxon>
        <taxon>Tetzosporium</taxon>
    </lineage>
</organism>
<dbReference type="EMBL" id="NOKQ01000134">
    <property type="protein sequence ID" value="OZS79377.1"/>
    <property type="molecule type" value="Genomic_DNA"/>
</dbReference>
<dbReference type="Proteomes" id="UP000217065">
    <property type="component" value="Unassembled WGS sequence"/>
</dbReference>
<keyword evidence="1" id="KW-0812">Transmembrane</keyword>
<feature type="transmembrane region" description="Helical" evidence="1">
    <location>
        <begin position="7"/>
        <end position="26"/>
    </location>
</feature>
<reference evidence="2 3" key="1">
    <citation type="submission" date="2017-07" db="EMBL/GenBank/DDBJ databases">
        <title>Tetzosporium hominis gen.nov. sp.nov.</title>
        <authorList>
            <person name="Tetz G."/>
            <person name="Tetz V."/>
        </authorList>
    </citation>
    <scope>NUCLEOTIDE SEQUENCE [LARGE SCALE GENOMIC DNA]</scope>
    <source>
        <strain evidence="2 3">VT-49</strain>
    </source>
</reference>
<evidence type="ECO:0000313" key="3">
    <source>
        <dbReference type="Proteomes" id="UP000217065"/>
    </source>
</evidence>